<evidence type="ECO:0000313" key="1">
    <source>
        <dbReference type="EMBL" id="QBK31328.1"/>
    </source>
</evidence>
<keyword evidence="2" id="KW-1185">Reference proteome</keyword>
<dbReference type="KEGG" id="rpod:E0E05_12375"/>
<sequence length="67" mass="7510">MKITLDVFQTEIEGDSGYPVDGLELQCPRCGHGVEVFGTHDGSAKRGAVMMREECPRGENNFYETDW</sequence>
<protein>
    <submittedName>
        <fullName evidence="1">Uncharacterized protein</fullName>
    </submittedName>
</protein>
<name>A0A4V1A444_9HYPH</name>
<dbReference type="AlphaFoldDB" id="A0A4V1A444"/>
<reference evidence="1 2" key="1">
    <citation type="journal article" date="2017" name="Int. J. Syst. Evol. Microbiol.">
        <title>Roseitalea porphyridii gen. nov., sp. nov., isolated from a red alga, and reclassification of Hoeflea suaedae Chung et al. 2013 as Pseudohoeflea suaedae gen. nov., comb. nov.</title>
        <authorList>
            <person name="Hyeon J.W."/>
            <person name="Jeong S.E."/>
            <person name="Baek K."/>
            <person name="Jeon C.O."/>
        </authorList>
    </citation>
    <scope>NUCLEOTIDE SEQUENCE [LARGE SCALE GENOMIC DNA]</scope>
    <source>
        <strain evidence="1 2">MA7-20</strain>
    </source>
</reference>
<evidence type="ECO:0000313" key="2">
    <source>
        <dbReference type="Proteomes" id="UP000293719"/>
    </source>
</evidence>
<dbReference type="Proteomes" id="UP000293719">
    <property type="component" value="Chromosome"/>
</dbReference>
<dbReference type="RefSeq" id="WP_131616993.1">
    <property type="nucleotide sequence ID" value="NZ_CP036532.1"/>
</dbReference>
<gene>
    <name evidence="1" type="ORF">E0E05_12375</name>
</gene>
<dbReference type="GeneID" id="90768097"/>
<dbReference type="OrthoDB" id="7864610at2"/>
<proteinExistence type="predicted"/>
<dbReference type="EMBL" id="CP036532">
    <property type="protein sequence ID" value="QBK31328.1"/>
    <property type="molecule type" value="Genomic_DNA"/>
</dbReference>
<accession>A0A4V1A444</accession>
<organism evidence="1 2">
    <name type="scientific">Roseitalea porphyridii</name>
    <dbReference type="NCBI Taxonomy" id="1852022"/>
    <lineage>
        <taxon>Bacteria</taxon>
        <taxon>Pseudomonadati</taxon>
        <taxon>Pseudomonadota</taxon>
        <taxon>Alphaproteobacteria</taxon>
        <taxon>Hyphomicrobiales</taxon>
        <taxon>Ahrensiaceae</taxon>
        <taxon>Roseitalea</taxon>
    </lineage>
</organism>